<accession>A0A0A9A420</accession>
<evidence type="ECO:0000313" key="1">
    <source>
        <dbReference type="EMBL" id="JAD46409.1"/>
    </source>
</evidence>
<reference evidence="1" key="1">
    <citation type="submission" date="2014-09" db="EMBL/GenBank/DDBJ databases">
        <authorList>
            <person name="Magalhaes I.L.F."/>
            <person name="Oliveira U."/>
            <person name="Santos F.R."/>
            <person name="Vidigal T.H.D.A."/>
            <person name="Brescovit A.D."/>
            <person name="Santos A.J."/>
        </authorList>
    </citation>
    <scope>NUCLEOTIDE SEQUENCE</scope>
    <source>
        <tissue evidence="1">Shoot tissue taken approximately 20 cm above the soil surface</tissue>
    </source>
</reference>
<proteinExistence type="predicted"/>
<name>A0A0A9A420_ARUDO</name>
<organism evidence="1">
    <name type="scientific">Arundo donax</name>
    <name type="common">Giant reed</name>
    <name type="synonym">Donax arundinaceus</name>
    <dbReference type="NCBI Taxonomy" id="35708"/>
    <lineage>
        <taxon>Eukaryota</taxon>
        <taxon>Viridiplantae</taxon>
        <taxon>Streptophyta</taxon>
        <taxon>Embryophyta</taxon>
        <taxon>Tracheophyta</taxon>
        <taxon>Spermatophyta</taxon>
        <taxon>Magnoliopsida</taxon>
        <taxon>Liliopsida</taxon>
        <taxon>Poales</taxon>
        <taxon>Poaceae</taxon>
        <taxon>PACMAD clade</taxon>
        <taxon>Arundinoideae</taxon>
        <taxon>Arundineae</taxon>
        <taxon>Arundo</taxon>
    </lineage>
</organism>
<protein>
    <submittedName>
        <fullName evidence="1">Uncharacterized protein</fullName>
    </submittedName>
</protein>
<dbReference type="EMBL" id="GBRH01251486">
    <property type="protein sequence ID" value="JAD46409.1"/>
    <property type="molecule type" value="Transcribed_RNA"/>
</dbReference>
<sequence length="23" mass="2774">MKIIKTITKDSPNVSFRGFHHMW</sequence>
<reference evidence="1" key="2">
    <citation type="journal article" date="2015" name="Data Brief">
        <title>Shoot transcriptome of the giant reed, Arundo donax.</title>
        <authorList>
            <person name="Barrero R.A."/>
            <person name="Guerrero F.D."/>
            <person name="Moolhuijzen P."/>
            <person name="Goolsby J.A."/>
            <person name="Tidwell J."/>
            <person name="Bellgard S.E."/>
            <person name="Bellgard M.I."/>
        </authorList>
    </citation>
    <scope>NUCLEOTIDE SEQUENCE</scope>
    <source>
        <tissue evidence="1">Shoot tissue taken approximately 20 cm above the soil surface</tissue>
    </source>
</reference>
<dbReference type="AlphaFoldDB" id="A0A0A9A420"/>